<evidence type="ECO:0000313" key="5">
    <source>
        <dbReference type="EMBL" id="QZN96610.1"/>
    </source>
</evidence>
<evidence type="ECO:0000256" key="3">
    <source>
        <dbReference type="ARBA" id="ARBA00023163"/>
    </source>
</evidence>
<dbReference type="Pfam" id="PF12833">
    <property type="entry name" value="HTH_18"/>
    <property type="match status" value="1"/>
</dbReference>
<keyword evidence="6" id="KW-1185">Reference proteome</keyword>
<dbReference type="Pfam" id="PF01965">
    <property type="entry name" value="DJ-1_PfpI"/>
    <property type="match status" value="1"/>
</dbReference>
<dbReference type="Gene3D" id="3.40.50.880">
    <property type="match status" value="1"/>
</dbReference>
<dbReference type="InterPro" id="IPR029062">
    <property type="entry name" value="Class_I_gatase-like"/>
</dbReference>
<dbReference type="SUPFAM" id="SSF52317">
    <property type="entry name" value="Class I glutamine amidotransferase-like"/>
    <property type="match status" value="1"/>
</dbReference>
<sequence>MPALRVVIVATEGFSPFHFSVPSMVFGKALPEPGRFEMQICALMPGKVRSDSGISIDVEHGLVLLETADIIIIPFWHHPDEKPAPELLAALVRAWQRGAEVVGLCLGTYVLAYAGLLAGRRAATHWEFERDFSRRFPDVQLDSNALYTRDDRLITSAGTAAGIDCCLDIIRCHCGSALANRVARRMVVPPYRDGGQAQFIERPVPETTRDTHINALLDYLRSHLEQPHSLDALAAFVSMSRRTFTRHFIKATGMTVGDWLTAERLQRSQMLLESSDHSVEAVAHMAGFASPISFRQRFKARFNLSPSEWRRAFRGPVSHP</sequence>
<dbReference type="SUPFAM" id="SSF46689">
    <property type="entry name" value="Homeodomain-like"/>
    <property type="match status" value="2"/>
</dbReference>
<keyword evidence="3" id="KW-0804">Transcription</keyword>
<gene>
    <name evidence="5" type="ORF">K6K13_03985</name>
</gene>
<dbReference type="PANTHER" id="PTHR43130:SF3">
    <property type="entry name" value="HTH-TYPE TRANSCRIPTIONAL REGULATOR RV1931C"/>
    <property type="match status" value="1"/>
</dbReference>
<accession>A0ABX9AN42</accession>
<dbReference type="InterPro" id="IPR009057">
    <property type="entry name" value="Homeodomain-like_sf"/>
</dbReference>
<dbReference type="CDD" id="cd03137">
    <property type="entry name" value="GATase1_AraC_1"/>
    <property type="match status" value="1"/>
</dbReference>
<dbReference type="InterPro" id="IPR018062">
    <property type="entry name" value="HTH_AraC-typ_CS"/>
</dbReference>
<evidence type="ECO:0000259" key="4">
    <source>
        <dbReference type="PROSITE" id="PS01124"/>
    </source>
</evidence>
<evidence type="ECO:0000256" key="2">
    <source>
        <dbReference type="ARBA" id="ARBA00023125"/>
    </source>
</evidence>
<keyword evidence="2" id="KW-0238">DNA-binding</keyword>
<dbReference type="RefSeq" id="WP_222159637.1">
    <property type="nucleotide sequence ID" value="NZ_CP081864.1"/>
</dbReference>
<reference evidence="5 6" key="1">
    <citation type="submission" date="2021-08" db="EMBL/GenBank/DDBJ databases">
        <title>Culture and genomic analysis of Symbiopectobacterium purcellii sp. nov. gen. nov., isolated from the leafhopper Empoasca decipiens.</title>
        <authorList>
            <person name="Nadal-Jimenez P."/>
            <person name="Siozios S."/>
            <person name="Halliday N."/>
            <person name="Camara M."/>
            <person name="Hurst G.D.D."/>
        </authorList>
    </citation>
    <scope>NUCLEOTIDE SEQUENCE [LARGE SCALE GENOMIC DNA]</scope>
    <source>
        <strain evidence="5 6">SyEd1</strain>
    </source>
</reference>
<dbReference type="PANTHER" id="PTHR43130">
    <property type="entry name" value="ARAC-FAMILY TRANSCRIPTIONAL REGULATOR"/>
    <property type="match status" value="1"/>
</dbReference>
<evidence type="ECO:0000313" key="6">
    <source>
        <dbReference type="Proteomes" id="UP000825886"/>
    </source>
</evidence>
<proteinExistence type="predicted"/>
<dbReference type="InterPro" id="IPR052158">
    <property type="entry name" value="INH-QAR"/>
</dbReference>
<protein>
    <submittedName>
        <fullName evidence="5">Helix-turn-helix domain-containing protein</fullName>
    </submittedName>
</protein>
<dbReference type="InterPro" id="IPR002818">
    <property type="entry name" value="DJ-1/PfpI"/>
</dbReference>
<dbReference type="InterPro" id="IPR018060">
    <property type="entry name" value="HTH_AraC"/>
</dbReference>
<dbReference type="PROSITE" id="PS01124">
    <property type="entry name" value="HTH_ARAC_FAMILY_2"/>
    <property type="match status" value="1"/>
</dbReference>
<dbReference type="Proteomes" id="UP000825886">
    <property type="component" value="Chromosome"/>
</dbReference>
<dbReference type="SMART" id="SM00342">
    <property type="entry name" value="HTH_ARAC"/>
    <property type="match status" value="1"/>
</dbReference>
<dbReference type="EMBL" id="CP081864">
    <property type="protein sequence ID" value="QZN96610.1"/>
    <property type="molecule type" value="Genomic_DNA"/>
</dbReference>
<name>A0ABX9AN42_9ENTR</name>
<organism evidence="5 6">
    <name type="scientific">Symbiopectobacterium purcellii</name>
    <dbReference type="NCBI Taxonomy" id="2871826"/>
    <lineage>
        <taxon>Bacteria</taxon>
        <taxon>Pseudomonadati</taxon>
        <taxon>Pseudomonadota</taxon>
        <taxon>Gammaproteobacteria</taxon>
        <taxon>Enterobacterales</taxon>
        <taxon>Enterobacteriaceae</taxon>
    </lineage>
</organism>
<dbReference type="PROSITE" id="PS00041">
    <property type="entry name" value="HTH_ARAC_FAMILY_1"/>
    <property type="match status" value="1"/>
</dbReference>
<evidence type="ECO:0000256" key="1">
    <source>
        <dbReference type="ARBA" id="ARBA00023015"/>
    </source>
</evidence>
<feature type="domain" description="HTH araC/xylS-type" evidence="4">
    <location>
        <begin position="214"/>
        <end position="312"/>
    </location>
</feature>
<keyword evidence="1" id="KW-0805">Transcription regulation</keyword>
<dbReference type="Gene3D" id="1.10.10.60">
    <property type="entry name" value="Homeodomain-like"/>
    <property type="match status" value="1"/>
</dbReference>